<dbReference type="GO" id="GO:0008270">
    <property type="term" value="F:zinc ion binding"/>
    <property type="evidence" value="ECO:0007669"/>
    <property type="project" value="InterPro"/>
</dbReference>
<feature type="domain" description="Zinc finger CCHC" evidence="2">
    <location>
        <begin position="24"/>
        <end position="96"/>
    </location>
</feature>
<dbReference type="GO" id="GO:0003690">
    <property type="term" value="F:double-stranded DNA binding"/>
    <property type="evidence" value="ECO:0007669"/>
    <property type="project" value="InterPro"/>
</dbReference>
<dbReference type="STRING" id="30732.ENSOMEP00000035119"/>
<evidence type="ECO:0000313" key="3">
    <source>
        <dbReference type="Ensembl" id="ENSOMEP00000035119.1"/>
    </source>
</evidence>
<dbReference type="PANTHER" id="PTHR22639:SF3">
    <property type="entry name" value="ZINC FINGER CCHC DOMAIN-CONTAINING PROTEIN 3"/>
    <property type="match status" value="1"/>
</dbReference>
<dbReference type="Pfam" id="PF00098">
    <property type="entry name" value="zf-CCHC"/>
    <property type="match status" value="1"/>
</dbReference>
<proteinExistence type="predicted"/>
<dbReference type="InterPro" id="IPR001878">
    <property type="entry name" value="Znf_CCHC"/>
</dbReference>
<keyword evidence="4" id="KW-1185">Reference proteome</keyword>
<dbReference type="PaxDb" id="30732-ENSOMEP00000035119"/>
<dbReference type="InterPro" id="IPR042509">
    <property type="entry name" value="ZCCHC3"/>
</dbReference>
<evidence type="ECO:0000313" key="4">
    <source>
        <dbReference type="Proteomes" id="UP000261560"/>
    </source>
</evidence>
<dbReference type="InterPro" id="IPR057811">
    <property type="entry name" value="RBD_ZCCHC3_2nd"/>
</dbReference>
<evidence type="ECO:0000259" key="2">
    <source>
        <dbReference type="Pfam" id="PF23058"/>
    </source>
</evidence>
<name>A0A3B3E085_ORYME</name>
<feature type="domain" description="CCHC-type" evidence="1">
    <location>
        <begin position="102"/>
        <end position="117"/>
    </location>
</feature>
<dbReference type="Proteomes" id="UP000261560">
    <property type="component" value="Unplaced"/>
</dbReference>
<dbReference type="PANTHER" id="PTHR22639">
    <property type="entry name" value="GAG-RELATED PROTEIN"/>
    <property type="match status" value="1"/>
</dbReference>
<sequence>MMNRYGKFGNLILSLQLDIVTVIVKFWTGRISDHDVKLFLKRYGELLQPPIKPVEKYGIWYGVRTYKVRLHRDLNGFLKVMPNSISLGPYNGRIIYPVQVPRCFICQAEDHQVKDCPTISKMKDIKPLFQTDIELWEALKNRVKEFFKFKCRILNQIKNVSYDN</sequence>
<reference evidence="3" key="2">
    <citation type="submission" date="2025-09" db="UniProtKB">
        <authorList>
            <consortium name="Ensembl"/>
        </authorList>
    </citation>
    <scope>IDENTIFICATION</scope>
</reference>
<accession>A0A3B3E085</accession>
<dbReference type="AlphaFoldDB" id="A0A3B3E085"/>
<reference evidence="3" key="1">
    <citation type="submission" date="2025-08" db="UniProtKB">
        <authorList>
            <consortium name="Ensembl"/>
        </authorList>
    </citation>
    <scope>IDENTIFICATION</scope>
</reference>
<dbReference type="GeneTree" id="ENSGT00940000177563"/>
<dbReference type="GO" id="GO:0002218">
    <property type="term" value="P:activation of innate immune response"/>
    <property type="evidence" value="ECO:0007669"/>
    <property type="project" value="InterPro"/>
</dbReference>
<organism evidence="3 4">
    <name type="scientific">Oryzias melastigma</name>
    <name type="common">Marine medaka</name>
    <dbReference type="NCBI Taxonomy" id="30732"/>
    <lineage>
        <taxon>Eukaryota</taxon>
        <taxon>Metazoa</taxon>
        <taxon>Chordata</taxon>
        <taxon>Craniata</taxon>
        <taxon>Vertebrata</taxon>
        <taxon>Euteleostomi</taxon>
        <taxon>Actinopterygii</taxon>
        <taxon>Neopterygii</taxon>
        <taxon>Teleostei</taxon>
        <taxon>Neoteleostei</taxon>
        <taxon>Acanthomorphata</taxon>
        <taxon>Ovalentaria</taxon>
        <taxon>Atherinomorphae</taxon>
        <taxon>Beloniformes</taxon>
        <taxon>Adrianichthyidae</taxon>
        <taxon>Oryziinae</taxon>
        <taxon>Oryzias</taxon>
    </lineage>
</organism>
<evidence type="ECO:0000259" key="1">
    <source>
        <dbReference type="Pfam" id="PF00098"/>
    </source>
</evidence>
<dbReference type="Ensembl" id="ENSOMET00000036048.1">
    <property type="protein sequence ID" value="ENSOMEP00000035119.1"/>
    <property type="gene ID" value="ENSOMEG00000022159.1"/>
</dbReference>
<dbReference type="Pfam" id="PF23058">
    <property type="entry name" value="RBD_ZCCHC3_2nd"/>
    <property type="match status" value="1"/>
</dbReference>
<protein>
    <submittedName>
        <fullName evidence="3">Uncharacterized protein</fullName>
    </submittedName>
</protein>
<dbReference type="GO" id="GO:0003723">
    <property type="term" value="F:RNA binding"/>
    <property type="evidence" value="ECO:0007669"/>
    <property type="project" value="InterPro"/>
</dbReference>